<feature type="non-terminal residue" evidence="3">
    <location>
        <position position="1"/>
    </location>
</feature>
<reference evidence="4" key="1">
    <citation type="submission" date="2023-07" db="EMBL/GenBank/DDBJ databases">
        <title>Molecular identification of indigenous halophilic bacteria isolated from red sea cost, biodegradation of synthetic dyes and assessment of degraded metabolite toxicity.</title>
        <authorList>
            <person name="Chaieb K."/>
            <person name="Altayb H.N."/>
        </authorList>
    </citation>
    <scope>NUCLEOTIDE SEQUENCE [LARGE SCALE GENOMIC DNA]</scope>
    <source>
        <strain evidence="4">K20</strain>
    </source>
</reference>
<evidence type="ECO:0000259" key="2">
    <source>
        <dbReference type="PROSITE" id="PS50968"/>
    </source>
</evidence>
<dbReference type="InterPro" id="IPR050709">
    <property type="entry name" value="Biotin_Carboxyl_Carrier/Decarb"/>
</dbReference>
<dbReference type="SUPFAM" id="SSF51230">
    <property type="entry name" value="Single hybrid motif"/>
    <property type="match status" value="1"/>
</dbReference>
<proteinExistence type="predicted"/>
<dbReference type="PROSITE" id="PS50968">
    <property type="entry name" value="BIOTINYL_LIPOYL"/>
    <property type="match status" value="1"/>
</dbReference>
<organism evidence="3 4">
    <name type="scientific">Vibrio tritonius</name>
    <dbReference type="NCBI Taxonomy" id="1435069"/>
    <lineage>
        <taxon>Bacteria</taxon>
        <taxon>Pseudomonadati</taxon>
        <taxon>Pseudomonadota</taxon>
        <taxon>Gammaproteobacteria</taxon>
        <taxon>Vibrionales</taxon>
        <taxon>Vibrionaceae</taxon>
        <taxon>Vibrio</taxon>
    </lineage>
</organism>
<evidence type="ECO:0000313" key="3">
    <source>
        <dbReference type="EMBL" id="MCA2019232.1"/>
    </source>
</evidence>
<dbReference type="PROSITE" id="PS00188">
    <property type="entry name" value="BIOTIN"/>
    <property type="match status" value="1"/>
</dbReference>
<accession>A0ABS7YU72</accession>
<evidence type="ECO:0000256" key="1">
    <source>
        <dbReference type="ARBA" id="ARBA00023267"/>
    </source>
</evidence>
<dbReference type="PANTHER" id="PTHR45266">
    <property type="entry name" value="OXALOACETATE DECARBOXYLASE ALPHA CHAIN"/>
    <property type="match status" value="1"/>
</dbReference>
<dbReference type="CDD" id="cd06850">
    <property type="entry name" value="biotinyl_domain"/>
    <property type="match status" value="1"/>
</dbReference>
<gene>
    <name evidence="3" type="ORF">LDJ79_24275</name>
</gene>
<dbReference type="Gene3D" id="2.40.50.100">
    <property type="match status" value="1"/>
</dbReference>
<dbReference type="PANTHER" id="PTHR45266:SF3">
    <property type="entry name" value="OXALOACETATE DECARBOXYLASE ALPHA CHAIN"/>
    <property type="match status" value="1"/>
</dbReference>
<dbReference type="Pfam" id="PF00364">
    <property type="entry name" value="Biotin_lipoyl"/>
    <property type="match status" value="1"/>
</dbReference>
<evidence type="ECO:0000313" key="4">
    <source>
        <dbReference type="Proteomes" id="UP001199044"/>
    </source>
</evidence>
<dbReference type="RefSeq" id="WP_225252432.1">
    <property type="nucleotide sequence ID" value="NZ_JAIWIU010000355.1"/>
</dbReference>
<protein>
    <submittedName>
        <fullName evidence="3">Biotin/lipoyl-binding protein</fullName>
    </submittedName>
</protein>
<sequence length="114" mass="11602">YTITVNNQNYVVKVAEGGDITQVSTAPAAAPVAASAPAPVAAATGETMNAPLAGNIWKINAKAGEQVQEGDVLLTLEAMKMETEIRAPHDGVVSSIDVSEGDAVQMGDALLVLA</sequence>
<dbReference type="EMBL" id="JAIWIU010000355">
    <property type="protein sequence ID" value="MCA2019232.1"/>
    <property type="molecule type" value="Genomic_DNA"/>
</dbReference>
<dbReference type="InterPro" id="IPR000089">
    <property type="entry name" value="Biotin_lipoyl"/>
</dbReference>
<keyword evidence="4" id="KW-1185">Reference proteome</keyword>
<keyword evidence="1" id="KW-0092">Biotin</keyword>
<name>A0ABS7YU72_9VIBR</name>
<dbReference type="InterPro" id="IPR011053">
    <property type="entry name" value="Single_hybrid_motif"/>
</dbReference>
<feature type="domain" description="Lipoyl-binding" evidence="2">
    <location>
        <begin position="33"/>
        <end position="114"/>
    </location>
</feature>
<comment type="caution">
    <text evidence="3">The sequence shown here is derived from an EMBL/GenBank/DDBJ whole genome shotgun (WGS) entry which is preliminary data.</text>
</comment>
<dbReference type="Proteomes" id="UP001199044">
    <property type="component" value="Unassembled WGS sequence"/>
</dbReference>
<dbReference type="InterPro" id="IPR001882">
    <property type="entry name" value="Biotin_BS"/>
</dbReference>